<dbReference type="Pfam" id="PF13407">
    <property type="entry name" value="Peripla_BP_4"/>
    <property type="match status" value="1"/>
</dbReference>
<evidence type="ECO:0000256" key="5">
    <source>
        <dbReference type="SAM" id="SignalP"/>
    </source>
</evidence>
<feature type="compositionally biased region" description="Polar residues" evidence="4">
    <location>
        <begin position="31"/>
        <end position="44"/>
    </location>
</feature>
<dbReference type="InterPro" id="IPR025997">
    <property type="entry name" value="SBP_2_dom"/>
</dbReference>
<protein>
    <submittedName>
        <fullName evidence="7">Sugar ABC transporter substrate-binding protein</fullName>
    </submittedName>
</protein>
<evidence type="ECO:0000256" key="1">
    <source>
        <dbReference type="ARBA" id="ARBA00004196"/>
    </source>
</evidence>
<name>A0A511VBI7_9BACL</name>
<sequence length="365" mass="39792">MLTISKFKRGFTFLFILSILMISACSNDTVSTGNTKSGATDTAANNNSSKENNSKNYKDSGVKGVIDGKPVPSLEGKKIGVAVIGTDHNWDRQAYQGQIDRIKELGGVPIAVDGERNDQKHIADIENLISQKPDAIIKQLGDTKVFAPVLKKVHTAKIPLFTVDHPSEYSITNHMSDNYFIGEALARKMFEDIGGEGKIAVFNGFSGVRVCAIRYDMMKYVAKDYPKIEFIEPELQDVIPGTIEDARKKVQDLLVKYPKKGELKAIWAAWDIPSIGAAQAVDAAGRSDIKVYGVDGDPAAIDMIGDPNSSFAADMAQEPYKIGQSAVDTVARYLAGQQVPTSVYVDPLLVTKDNAEEAKKILFKN</sequence>
<dbReference type="InterPro" id="IPR028082">
    <property type="entry name" value="Peripla_BP_I"/>
</dbReference>
<evidence type="ECO:0000259" key="6">
    <source>
        <dbReference type="Pfam" id="PF13407"/>
    </source>
</evidence>
<comment type="caution">
    <text evidence="7">The sequence shown here is derived from an EMBL/GenBank/DDBJ whole genome shotgun (WGS) entry which is preliminary data.</text>
</comment>
<evidence type="ECO:0000313" key="7">
    <source>
        <dbReference type="EMBL" id="GEN36290.1"/>
    </source>
</evidence>
<organism evidence="7 8">
    <name type="scientific">Aneurinibacillus danicus</name>
    <dbReference type="NCBI Taxonomy" id="267746"/>
    <lineage>
        <taxon>Bacteria</taxon>
        <taxon>Bacillati</taxon>
        <taxon>Bacillota</taxon>
        <taxon>Bacilli</taxon>
        <taxon>Bacillales</taxon>
        <taxon>Paenibacillaceae</taxon>
        <taxon>Aneurinibacillus group</taxon>
        <taxon>Aneurinibacillus</taxon>
    </lineage>
</organism>
<proteinExistence type="inferred from homology"/>
<gene>
    <name evidence="7" type="ORF">ADA01nite_37500</name>
</gene>
<evidence type="ECO:0000256" key="3">
    <source>
        <dbReference type="ARBA" id="ARBA00022729"/>
    </source>
</evidence>
<comment type="subcellular location">
    <subcellularLocation>
        <location evidence="1">Cell envelope</location>
    </subcellularLocation>
</comment>
<keyword evidence="3 5" id="KW-0732">Signal</keyword>
<reference evidence="7 8" key="1">
    <citation type="submission" date="2019-07" db="EMBL/GenBank/DDBJ databases">
        <title>Whole genome shotgun sequence of Aneurinibacillus danicus NBRC 102444.</title>
        <authorList>
            <person name="Hosoyama A."/>
            <person name="Uohara A."/>
            <person name="Ohji S."/>
            <person name="Ichikawa N."/>
        </authorList>
    </citation>
    <scope>NUCLEOTIDE SEQUENCE [LARGE SCALE GENOMIC DNA]</scope>
    <source>
        <strain evidence="7 8">NBRC 102444</strain>
    </source>
</reference>
<dbReference type="PANTHER" id="PTHR46847:SF1">
    <property type="entry name" value="D-ALLOSE-BINDING PERIPLASMIC PROTEIN-RELATED"/>
    <property type="match status" value="1"/>
</dbReference>
<dbReference type="GO" id="GO:0030313">
    <property type="term" value="C:cell envelope"/>
    <property type="evidence" value="ECO:0007669"/>
    <property type="project" value="UniProtKB-SubCell"/>
</dbReference>
<evidence type="ECO:0000313" key="8">
    <source>
        <dbReference type="Proteomes" id="UP000321157"/>
    </source>
</evidence>
<keyword evidence="8" id="KW-1185">Reference proteome</keyword>
<dbReference type="PROSITE" id="PS51257">
    <property type="entry name" value="PROKAR_LIPOPROTEIN"/>
    <property type="match status" value="1"/>
</dbReference>
<dbReference type="AlphaFoldDB" id="A0A511VBI7"/>
<dbReference type="EMBL" id="BJXX01000175">
    <property type="protein sequence ID" value="GEN36290.1"/>
    <property type="molecule type" value="Genomic_DNA"/>
</dbReference>
<comment type="similarity">
    <text evidence="2">Belongs to the bacterial solute-binding protein 2 family.</text>
</comment>
<dbReference type="CDD" id="cd06305">
    <property type="entry name" value="PBP1_methylthioribose_binding-like"/>
    <property type="match status" value="1"/>
</dbReference>
<dbReference type="SUPFAM" id="SSF53822">
    <property type="entry name" value="Periplasmic binding protein-like I"/>
    <property type="match status" value="1"/>
</dbReference>
<dbReference type="RefSeq" id="WP_246147416.1">
    <property type="nucleotide sequence ID" value="NZ_BJXX01000175.1"/>
</dbReference>
<feature type="region of interest" description="Disordered" evidence="4">
    <location>
        <begin position="31"/>
        <end position="64"/>
    </location>
</feature>
<feature type="domain" description="Periplasmic binding protein" evidence="6">
    <location>
        <begin position="79"/>
        <end position="337"/>
    </location>
</feature>
<accession>A0A511VBI7</accession>
<feature type="chain" id="PRO_5038525150" evidence="5">
    <location>
        <begin position="27"/>
        <end position="365"/>
    </location>
</feature>
<dbReference type="Gene3D" id="3.40.50.2300">
    <property type="match status" value="2"/>
</dbReference>
<dbReference type="GO" id="GO:0030246">
    <property type="term" value="F:carbohydrate binding"/>
    <property type="evidence" value="ECO:0007669"/>
    <property type="project" value="UniProtKB-ARBA"/>
</dbReference>
<dbReference type="PANTHER" id="PTHR46847">
    <property type="entry name" value="D-ALLOSE-BINDING PERIPLASMIC PROTEIN-RELATED"/>
    <property type="match status" value="1"/>
</dbReference>
<dbReference type="Proteomes" id="UP000321157">
    <property type="component" value="Unassembled WGS sequence"/>
</dbReference>
<evidence type="ECO:0000256" key="2">
    <source>
        <dbReference type="ARBA" id="ARBA00007639"/>
    </source>
</evidence>
<feature type="compositionally biased region" description="Basic and acidic residues" evidence="4">
    <location>
        <begin position="52"/>
        <end position="61"/>
    </location>
</feature>
<feature type="signal peptide" evidence="5">
    <location>
        <begin position="1"/>
        <end position="26"/>
    </location>
</feature>
<evidence type="ECO:0000256" key="4">
    <source>
        <dbReference type="SAM" id="MobiDB-lite"/>
    </source>
</evidence>